<evidence type="ECO:0000313" key="7">
    <source>
        <dbReference type="Proteomes" id="UP000640489"/>
    </source>
</evidence>
<dbReference type="AlphaFoldDB" id="A0A930VE39"/>
<keyword evidence="3" id="KW-0472">Membrane</keyword>
<dbReference type="InterPro" id="IPR009830">
    <property type="entry name" value="LppX/LprAFG"/>
</dbReference>
<name>A0A930VE39_9ACTN</name>
<protein>
    <submittedName>
        <fullName evidence="6">LppX_LprAFG lipoprotein</fullName>
    </submittedName>
</protein>
<comment type="similarity">
    <text evidence="2">Belongs to the LppX/LprAFG lipoprotein family.</text>
</comment>
<dbReference type="EMBL" id="JADKPN010000019">
    <property type="protein sequence ID" value="MBF4765814.1"/>
    <property type="molecule type" value="Genomic_DNA"/>
</dbReference>
<proteinExistence type="inferred from homology"/>
<organism evidence="6 7">
    <name type="scientific">Nocardioides islandensis</name>
    <dbReference type="NCBI Taxonomy" id="433663"/>
    <lineage>
        <taxon>Bacteria</taxon>
        <taxon>Bacillati</taxon>
        <taxon>Actinomycetota</taxon>
        <taxon>Actinomycetes</taxon>
        <taxon>Propionibacteriales</taxon>
        <taxon>Nocardioidaceae</taxon>
        <taxon>Nocardioides</taxon>
    </lineage>
</organism>
<dbReference type="SUPFAM" id="SSF89392">
    <property type="entry name" value="Prokaryotic lipoproteins and lipoprotein localization factors"/>
    <property type="match status" value="1"/>
</dbReference>
<comment type="subcellular location">
    <subcellularLocation>
        <location evidence="1">Cell envelope</location>
    </subcellularLocation>
</comment>
<gene>
    <name evidence="6" type="ORF">ISU07_21995</name>
</gene>
<feature type="region of interest" description="Disordered" evidence="4">
    <location>
        <begin position="27"/>
        <end position="69"/>
    </location>
</feature>
<feature type="compositionally biased region" description="Polar residues" evidence="4">
    <location>
        <begin position="246"/>
        <end position="255"/>
    </location>
</feature>
<evidence type="ECO:0000256" key="3">
    <source>
        <dbReference type="ARBA" id="ARBA00022475"/>
    </source>
</evidence>
<keyword evidence="6" id="KW-0449">Lipoprotein</keyword>
<evidence type="ECO:0000256" key="5">
    <source>
        <dbReference type="SAM" id="SignalP"/>
    </source>
</evidence>
<keyword evidence="5" id="KW-0732">Signal</keyword>
<sequence>MRTTARPTLQRLAGGLAALALGLGLAACGSDDSGATDEPSASDSSATSGATDEPTESTSTDDPAVIDEGGEVSPEQFAQMIQDGIEKTKTAHVTFTTSGGSGGFSGDGDVDYAASPPNMQLTMKVTASQELHMLLVDGVMYIESPQAEGTYMKYDLSDPSNPLGANFVDQLDPATAMTQFTQALSSVSSLGEEDVDGQTLAHYVMTIDTSKLKTASQSTEMPAELTTDVWLDDENRMARSSIDLGQGSTYDTTLSDFDKPVDIQAPPDDQVVTQ</sequence>
<feature type="compositionally biased region" description="Low complexity" evidence="4">
    <location>
        <begin position="36"/>
        <end position="63"/>
    </location>
</feature>
<evidence type="ECO:0000313" key="6">
    <source>
        <dbReference type="EMBL" id="MBF4765814.1"/>
    </source>
</evidence>
<evidence type="ECO:0000256" key="4">
    <source>
        <dbReference type="SAM" id="MobiDB-lite"/>
    </source>
</evidence>
<feature type="region of interest" description="Disordered" evidence="4">
    <location>
        <begin position="242"/>
        <end position="274"/>
    </location>
</feature>
<feature type="chain" id="PRO_5039263820" evidence="5">
    <location>
        <begin position="27"/>
        <end position="274"/>
    </location>
</feature>
<dbReference type="InterPro" id="IPR029046">
    <property type="entry name" value="LolA/LolB/LppX"/>
</dbReference>
<dbReference type="Gene3D" id="2.50.20.20">
    <property type="match status" value="1"/>
</dbReference>
<dbReference type="Proteomes" id="UP000640489">
    <property type="component" value="Unassembled WGS sequence"/>
</dbReference>
<dbReference type="RefSeq" id="WP_194708997.1">
    <property type="nucleotide sequence ID" value="NZ_JADKPN010000019.1"/>
</dbReference>
<accession>A0A930VE39</accession>
<dbReference type="GO" id="GO:0030313">
    <property type="term" value="C:cell envelope"/>
    <property type="evidence" value="ECO:0007669"/>
    <property type="project" value="UniProtKB-SubCell"/>
</dbReference>
<evidence type="ECO:0000256" key="2">
    <source>
        <dbReference type="ARBA" id="ARBA00009194"/>
    </source>
</evidence>
<dbReference type="PROSITE" id="PS51257">
    <property type="entry name" value="PROKAR_LIPOPROTEIN"/>
    <property type="match status" value="1"/>
</dbReference>
<keyword evidence="3" id="KW-1003">Cell membrane</keyword>
<keyword evidence="7" id="KW-1185">Reference proteome</keyword>
<evidence type="ECO:0000256" key="1">
    <source>
        <dbReference type="ARBA" id="ARBA00004196"/>
    </source>
</evidence>
<feature type="signal peptide" evidence="5">
    <location>
        <begin position="1"/>
        <end position="26"/>
    </location>
</feature>
<comment type="caution">
    <text evidence="6">The sequence shown here is derived from an EMBL/GenBank/DDBJ whole genome shotgun (WGS) entry which is preliminary data.</text>
</comment>
<dbReference type="Pfam" id="PF07161">
    <property type="entry name" value="LppX_LprAFG"/>
    <property type="match status" value="1"/>
</dbReference>
<reference evidence="6" key="1">
    <citation type="submission" date="2020-11" db="EMBL/GenBank/DDBJ databases">
        <title>Nocardioides sp. nov., isolated from Soil of Cynanchum wilfordii Hemsley rhizosphere.</title>
        <authorList>
            <person name="Lee J.-S."/>
            <person name="Suh M.K."/>
            <person name="Kim J.-S."/>
        </authorList>
    </citation>
    <scope>NUCLEOTIDE SEQUENCE</scope>
    <source>
        <strain evidence="6">KCTC 19275</strain>
    </source>
</reference>